<proteinExistence type="predicted"/>
<organism evidence="1 2">
    <name type="scientific">Oceanospirillum linum</name>
    <dbReference type="NCBI Taxonomy" id="966"/>
    <lineage>
        <taxon>Bacteria</taxon>
        <taxon>Pseudomonadati</taxon>
        <taxon>Pseudomonadota</taxon>
        <taxon>Gammaproteobacteria</taxon>
        <taxon>Oceanospirillales</taxon>
        <taxon>Oceanospirillaceae</taxon>
        <taxon>Oceanospirillum</taxon>
    </lineage>
</organism>
<evidence type="ECO:0000313" key="1">
    <source>
        <dbReference type="EMBL" id="OOV86876.1"/>
    </source>
</evidence>
<reference evidence="1" key="1">
    <citation type="submission" date="2017-02" db="EMBL/GenBank/DDBJ databases">
        <title>Draft Genome Sequence of the Salt Water Bacterium Oceanospirillum linum ATCC 11336.</title>
        <authorList>
            <person name="Trachtenberg A.M."/>
            <person name="Carney J.G."/>
            <person name="Linnane J.D."/>
            <person name="Rheaume B.A."/>
            <person name="Pitts N.L."/>
            <person name="Mykles D.L."/>
            <person name="Maclea K.S."/>
        </authorList>
    </citation>
    <scope>NUCLEOTIDE SEQUENCE [LARGE SCALE GENOMIC DNA]</scope>
    <source>
        <strain evidence="1">ATCC 11336</strain>
    </source>
</reference>
<dbReference type="EMBL" id="MTSD02000004">
    <property type="protein sequence ID" value="OOV86876.1"/>
    <property type="molecule type" value="Genomic_DNA"/>
</dbReference>
<gene>
    <name evidence="1" type="ORF">BTA35_0211305</name>
</gene>
<protein>
    <submittedName>
        <fullName evidence="1">Uncharacterized protein</fullName>
    </submittedName>
</protein>
<sequence>MTNLRKAMQERRRKLHQARIKGELSGELSMQAITKTLKDAGILDRNGDVIHRFADTERQSAKA</sequence>
<comment type="caution">
    <text evidence="1">The sequence shown here is derived from an EMBL/GenBank/DDBJ whole genome shotgun (WGS) entry which is preliminary data.</text>
</comment>
<name>A0A1T1HAS4_OCELI</name>
<accession>A0A1T1HAS4</accession>
<dbReference type="Proteomes" id="UP000190064">
    <property type="component" value="Unassembled WGS sequence"/>
</dbReference>
<evidence type="ECO:0000313" key="2">
    <source>
        <dbReference type="Proteomes" id="UP000190064"/>
    </source>
</evidence>
<keyword evidence="2" id="KW-1185">Reference proteome</keyword>
<dbReference type="STRING" id="966.BTA35_0211305"/>
<dbReference type="AlphaFoldDB" id="A0A1T1HAS4"/>
<dbReference type="RefSeq" id="WP_078319928.1">
    <property type="nucleotide sequence ID" value="NZ_FXTS01000005.1"/>
</dbReference>